<reference evidence="2" key="2">
    <citation type="submission" date="2014-05" db="EMBL/GenBank/DDBJ databases">
        <title>The genome and life-stage specific transcriptomes of Globodera pallida elucidate key aspects of plant parasitism by a cyst nematode.</title>
        <authorList>
            <person name="Cotton J.A."/>
            <person name="Lilley C.J."/>
            <person name="Jones L.M."/>
            <person name="Kikuchi T."/>
            <person name="Reid A.J."/>
            <person name="Thorpe P."/>
            <person name="Tsai I.J."/>
            <person name="Beasley H."/>
            <person name="Blok V."/>
            <person name="Cock P.J.A."/>
            <person name="Van den Akker S.E."/>
            <person name="Holroyd N."/>
            <person name="Hunt M."/>
            <person name="Mantelin S."/>
            <person name="Naghra H."/>
            <person name="Pain A."/>
            <person name="Palomares-Rius J.E."/>
            <person name="Zarowiecki M."/>
            <person name="Berriman M."/>
            <person name="Jones J.T."/>
            <person name="Urwin P.E."/>
        </authorList>
    </citation>
    <scope>NUCLEOTIDE SEQUENCE [LARGE SCALE GENOMIC DNA]</scope>
    <source>
        <strain evidence="2">Lindley</strain>
    </source>
</reference>
<feature type="compositionally biased region" description="Polar residues" evidence="1">
    <location>
        <begin position="477"/>
        <end position="490"/>
    </location>
</feature>
<evidence type="ECO:0000313" key="2">
    <source>
        <dbReference type="Proteomes" id="UP000050741"/>
    </source>
</evidence>
<sequence>MDVRMRVRLLVKYKIEETINPKKNVVFRHFADNYICCKRRRTSVIEKFQDYLETERYDRKSQLHARLGFGTYMAESVDYTDIKRERLEEFGHWIVTGSGRWIRVLQKNPNEYDREDLMAELNKLPPEVSEEAIEWIRESDERLDHERQLEKTIPDDPVEAMDFYEKMYPKERLEQLSELVGKLLKPTPEDIAYYYRHKRRPPKLQLKKDKSLIQRIARQKRKAKRKTKLAKLLAPGCQNVEDIDVVGLKWSDRMLLEVNRIINEFPKRERRGYLLRSLCNAIRQRIHHLNISLLKSDSSFRDKTTKFIHDYVEKVIDPPAPISLNPADRFDESTNAVLLPQNWHNLSLKELMQFKIAPNIYPALMQQARAESQLPAVVVHQKEDPSWKGRKRRRLEEPGHGFKGRFNEAVVYPMPKNQTGELQQQATLYGKILAKLVPPCPATINAIELLEAKTRGLLLNCSLEPSLTRKCGDNRPETASTSTNPSTVGTSAASSLFQRCIVPENKRIFRLFFLPLLMRRAIKTNEDEDVSVELT</sequence>
<reference evidence="2" key="1">
    <citation type="submission" date="2013-12" db="EMBL/GenBank/DDBJ databases">
        <authorList>
            <person name="Aslett M."/>
        </authorList>
    </citation>
    <scope>NUCLEOTIDE SEQUENCE [LARGE SCALE GENOMIC DNA]</scope>
    <source>
        <strain evidence="2">Lindley</strain>
    </source>
</reference>
<dbReference type="WBParaSite" id="GPLIN_000080600">
    <property type="protein sequence ID" value="GPLIN_000080600"/>
    <property type="gene ID" value="GPLIN_000080600"/>
</dbReference>
<evidence type="ECO:0000256" key="1">
    <source>
        <dbReference type="SAM" id="MobiDB-lite"/>
    </source>
</evidence>
<dbReference type="AlphaFoldDB" id="A0A183BJM7"/>
<reference evidence="3" key="3">
    <citation type="submission" date="2016-06" db="UniProtKB">
        <authorList>
            <consortium name="WormBaseParasite"/>
        </authorList>
    </citation>
    <scope>IDENTIFICATION</scope>
</reference>
<protein>
    <submittedName>
        <fullName evidence="3">Enhancer of polycomb-like protein</fullName>
    </submittedName>
</protein>
<dbReference type="Proteomes" id="UP000050741">
    <property type="component" value="Unassembled WGS sequence"/>
</dbReference>
<feature type="region of interest" description="Disordered" evidence="1">
    <location>
        <begin position="470"/>
        <end position="490"/>
    </location>
</feature>
<keyword evidence="2" id="KW-1185">Reference proteome</keyword>
<organism evidence="2 3">
    <name type="scientific">Globodera pallida</name>
    <name type="common">Potato cyst nematode worm</name>
    <name type="synonym">Heterodera pallida</name>
    <dbReference type="NCBI Taxonomy" id="36090"/>
    <lineage>
        <taxon>Eukaryota</taxon>
        <taxon>Metazoa</taxon>
        <taxon>Ecdysozoa</taxon>
        <taxon>Nematoda</taxon>
        <taxon>Chromadorea</taxon>
        <taxon>Rhabditida</taxon>
        <taxon>Tylenchina</taxon>
        <taxon>Tylenchomorpha</taxon>
        <taxon>Tylenchoidea</taxon>
        <taxon>Heteroderidae</taxon>
        <taxon>Heteroderinae</taxon>
        <taxon>Globodera</taxon>
    </lineage>
</organism>
<evidence type="ECO:0000313" key="3">
    <source>
        <dbReference type="WBParaSite" id="GPLIN_000080600"/>
    </source>
</evidence>
<accession>A0A183BJM7</accession>
<name>A0A183BJM7_GLOPA</name>
<proteinExistence type="predicted"/>